<proteinExistence type="predicted"/>
<dbReference type="SUPFAM" id="SSF53850">
    <property type="entry name" value="Periplasmic binding protein-like II"/>
    <property type="match status" value="1"/>
</dbReference>
<feature type="chain" id="PRO_5039066423" evidence="1">
    <location>
        <begin position="20"/>
        <end position="429"/>
    </location>
</feature>
<feature type="signal peptide" evidence="1">
    <location>
        <begin position="1"/>
        <end position="19"/>
    </location>
</feature>
<evidence type="ECO:0000313" key="3">
    <source>
        <dbReference type="Proteomes" id="UP000614490"/>
    </source>
</evidence>
<dbReference type="EMBL" id="JADZSC010000001">
    <property type="protein sequence ID" value="MBH0228872.1"/>
    <property type="molecule type" value="Genomic_DNA"/>
</dbReference>
<dbReference type="AlphaFoldDB" id="A0A931HS34"/>
<dbReference type="RefSeq" id="WP_197315516.1">
    <property type="nucleotide sequence ID" value="NZ_JADZSC010000001.1"/>
</dbReference>
<evidence type="ECO:0000313" key="2">
    <source>
        <dbReference type="EMBL" id="MBH0228872.1"/>
    </source>
</evidence>
<dbReference type="PANTHER" id="PTHR43649:SF32">
    <property type="entry name" value="SUGAR BINDING SECRETED PROTEIN"/>
    <property type="match status" value="1"/>
</dbReference>
<dbReference type="Gene3D" id="3.40.190.10">
    <property type="entry name" value="Periplasmic binding protein-like II"/>
    <property type="match status" value="1"/>
</dbReference>
<name>A0A931HS34_9BACI</name>
<keyword evidence="1" id="KW-0732">Signal</keyword>
<comment type="caution">
    <text evidence="2">The sequence shown here is derived from an EMBL/GenBank/DDBJ whole genome shotgun (WGS) entry which is preliminary data.</text>
</comment>
<dbReference type="Pfam" id="PF13416">
    <property type="entry name" value="SBP_bac_8"/>
    <property type="match status" value="1"/>
</dbReference>
<dbReference type="PROSITE" id="PS51257">
    <property type="entry name" value="PROKAR_LIPOPROTEIN"/>
    <property type="match status" value="1"/>
</dbReference>
<accession>A0A931HS34</accession>
<dbReference type="PANTHER" id="PTHR43649">
    <property type="entry name" value="ARABINOSE-BINDING PROTEIN-RELATED"/>
    <property type="match status" value="1"/>
</dbReference>
<evidence type="ECO:0000256" key="1">
    <source>
        <dbReference type="SAM" id="SignalP"/>
    </source>
</evidence>
<reference evidence="2 3" key="1">
    <citation type="journal article" date="2005" name="Int. J. Syst. Evol. Microbiol.">
        <title>Halobacillus yeomjeoni sp. nov., isolated from a marine solar saltern in Korea.</title>
        <authorList>
            <person name="Yoon J.H."/>
            <person name="Kang S.J."/>
            <person name="Lee C.H."/>
            <person name="Oh H.W."/>
            <person name="Oh T.K."/>
        </authorList>
    </citation>
    <scope>NUCLEOTIDE SEQUENCE [LARGE SCALE GENOMIC DNA]</scope>
    <source>
        <strain evidence="2 3">KCTC 3957</strain>
    </source>
</reference>
<organism evidence="2 3">
    <name type="scientific">Halobacillus yeomjeoni</name>
    <dbReference type="NCBI Taxonomy" id="311194"/>
    <lineage>
        <taxon>Bacteria</taxon>
        <taxon>Bacillati</taxon>
        <taxon>Bacillota</taxon>
        <taxon>Bacilli</taxon>
        <taxon>Bacillales</taxon>
        <taxon>Bacillaceae</taxon>
        <taxon>Halobacillus</taxon>
    </lineage>
</organism>
<gene>
    <name evidence="2" type="ORF">H0267_01490</name>
</gene>
<sequence length="429" mass="48136">MKKSLLLVLMLSLSAFLFACNSESGGDGEEKESASGENTVKLDFWVFGATNYESLAKEYEENNPNVEINVKRSELGDHHNSLFTSISAGTGAPDLAMIEVDQLDRYREAQERFVNLYDLGAEEVQDQYLDWKWNMAEGKDGEFLFGLPTDIGPKAMYFHTDVFENAGLPTDPDKVSEMISNPDEFADAAQQVLDETGKPMVDSMEIAFRANMDALKESYFNREGELLIGNEGNEVKDAYDYAVKLHEKGYVGKFDMWTPEWANALNKGEFAVEMAPAWLKGYMTENAPDGSGKWRVTTLPSEFAGNWGGSYVAIPAETEHEEEAYKFSKWLLSPENQLKSFTESGLFPSAPSVYEMEEFVNNSDEYFGGQNTAKYFAEAAKEIPEVYKGPKYVTVNNEILTALKNVQEGADPEKEWKDAVKRIEGLVNR</sequence>
<dbReference type="InterPro" id="IPR006059">
    <property type="entry name" value="SBP"/>
</dbReference>
<dbReference type="InterPro" id="IPR050490">
    <property type="entry name" value="Bact_solute-bd_prot1"/>
</dbReference>
<protein>
    <submittedName>
        <fullName evidence="2">Extracellular solute-binding protein</fullName>
    </submittedName>
</protein>
<keyword evidence="3" id="KW-1185">Reference proteome</keyword>
<dbReference type="Proteomes" id="UP000614490">
    <property type="component" value="Unassembled WGS sequence"/>
</dbReference>